<dbReference type="Proteomes" id="UP000663855">
    <property type="component" value="Unassembled WGS sequence"/>
</dbReference>
<evidence type="ECO:0000256" key="6">
    <source>
        <dbReference type="ARBA" id="ARBA00023163"/>
    </source>
</evidence>
<comment type="similarity">
    <text evidence="2">Belongs to the TFIIF beta subunit family.</text>
</comment>
<evidence type="ECO:0000259" key="10">
    <source>
        <dbReference type="Pfam" id="PF02270"/>
    </source>
</evidence>
<dbReference type="EMBL" id="CAJOBJ010019196">
    <property type="protein sequence ID" value="CAF4202731.1"/>
    <property type="molecule type" value="Genomic_DNA"/>
</dbReference>
<keyword evidence="6" id="KW-0804">Transcription</keyword>
<dbReference type="InterPro" id="IPR003196">
    <property type="entry name" value="TFIIF_beta"/>
</dbReference>
<evidence type="ECO:0000256" key="5">
    <source>
        <dbReference type="ARBA" id="ARBA00023125"/>
    </source>
</evidence>
<organism evidence="11 15">
    <name type="scientific">Rotaria magnacalcarata</name>
    <dbReference type="NCBI Taxonomy" id="392030"/>
    <lineage>
        <taxon>Eukaryota</taxon>
        <taxon>Metazoa</taxon>
        <taxon>Spiralia</taxon>
        <taxon>Gnathifera</taxon>
        <taxon>Rotifera</taxon>
        <taxon>Eurotatoria</taxon>
        <taxon>Bdelloidea</taxon>
        <taxon>Philodinida</taxon>
        <taxon>Philodinidae</taxon>
        <taxon>Rotaria</taxon>
    </lineage>
</organism>
<dbReference type="SUPFAM" id="SSF50916">
    <property type="entry name" value="Rap30/74 interaction domains"/>
    <property type="match status" value="1"/>
</dbReference>
<dbReference type="PANTHER" id="PTHR10445:SF0">
    <property type="entry name" value="GENERAL TRANSCRIPTION FACTOR IIF SUBUNIT 2"/>
    <property type="match status" value="1"/>
</dbReference>
<dbReference type="EMBL" id="CAJOBH010008530">
    <property type="protein sequence ID" value="CAF4115828.1"/>
    <property type="molecule type" value="Genomic_DNA"/>
</dbReference>
<dbReference type="Pfam" id="PF02270">
    <property type="entry name" value="TFIIF_beta"/>
    <property type="match status" value="1"/>
</dbReference>
<protein>
    <recommendedName>
        <fullName evidence="3">General transcription factor IIF subunit 2</fullName>
    </recommendedName>
    <alternativeName>
        <fullName evidence="8">Transcription initiation factor IIF subunit beta</fullName>
    </alternativeName>
</protein>
<feature type="domain" description="TFIIF beta subunit HTH" evidence="10">
    <location>
        <begin position="204"/>
        <end position="265"/>
    </location>
</feature>
<dbReference type="InterPro" id="IPR036390">
    <property type="entry name" value="WH_DNA-bd_sf"/>
</dbReference>
<evidence type="ECO:0000256" key="8">
    <source>
        <dbReference type="ARBA" id="ARBA00033388"/>
    </source>
</evidence>
<dbReference type="GO" id="GO:0006367">
    <property type="term" value="P:transcription initiation at RNA polymerase II promoter"/>
    <property type="evidence" value="ECO:0007669"/>
    <property type="project" value="InterPro"/>
</dbReference>
<comment type="subcellular location">
    <subcellularLocation>
        <location evidence="1">Nucleus</location>
    </subcellularLocation>
</comment>
<keyword evidence="4" id="KW-0805">Transcription regulation</keyword>
<dbReference type="InterPro" id="IPR036388">
    <property type="entry name" value="WH-like_DNA-bd_sf"/>
</dbReference>
<evidence type="ECO:0000256" key="9">
    <source>
        <dbReference type="SAM" id="MobiDB-lite"/>
    </source>
</evidence>
<gene>
    <name evidence="13" type="ORF">BYL167_LOCUS19822</name>
    <name evidence="11" type="ORF">CJN711_LOCUS19040</name>
    <name evidence="14" type="ORF">GIL414_LOCUS21676</name>
    <name evidence="12" type="ORF">KQP761_LOCUS36787</name>
</gene>
<dbReference type="InterPro" id="IPR040450">
    <property type="entry name" value="TFIIF_beta_HTH"/>
</dbReference>
<dbReference type="AlphaFoldDB" id="A0A815GU01"/>
<dbReference type="PANTHER" id="PTHR10445">
    <property type="entry name" value="GENERAL TRANSCRIPTION FACTOR IIF SUBUNIT 2"/>
    <property type="match status" value="1"/>
</dbReference>
<accession>A0A815GU01</accession>
<dbReference type="EMBL" id="CAJNOW010020812">
    <property type="protein sequence ID" value="CAF1681599.1"/>
    <property type="molecule type" value="Genomic_DNA"/>
</dbReference>
<comment type="caution">
    <text evidence="11">The sequence shown here is derived from an EMBL/GenBank/DDBJ whole genome shotgun (WGS) entry which is preliminary data.</text>
</comment>
<evidence type="ECO:0000256" key="1">
    <source>
        <dbReference type="ARBA" id="ARBA00004123"/>
    </source>
</evidence>
<evidence type="ECO:0000256" key="2">
    <source>
        <dbReference type="ARBA" id="ARBA00009543"/>
    </source>
</evidence>
<dbReference type="SUPFAM" id="SSF46785">
    <property type="entry name" value="Winged helix' DNA-binding domain"/>
    <property type="match status" value="1"/>
</dbReference>
<evidence type="ECO:0000313" key="14">
    <source>
        <dbReference type="EMBL" id="CAF4202731.1"/>
    </source>
</evidence>
<keyword evidence="7" id="KW-0539">Nucleus</keyword>
<dbReference type="InterPro" id="IPR011039">
    <property type="entry name" value="TFIIF_interaction"/>
</dbReference>
<evidence type="ECO:0000313" key="11">
    <source>
        <dbReference type="EMBL" id="CAF1343288.1"/>
    </source>
</evidence>
<dbReference type="EMBL" id="CAJNOV010008913">
    <property type="protein sequence ID" value="CAF1343288.1"/>
    <property type="molecule type" value="Genomic_DNA"/>
</dbReference>
<name>A0A815GU01_9BILA</name>
<evidence type="ECO:0000313" key="15">
    <source>
        <dbReference type="Proteomes" id="UP000663855"/>
    </source>
</evidence>
<dbReference type="Proteomes" id="UP000681967">
    <property type="component" value="Unassembled WGS sequence"/>
</dbReference>
<evidence type="ECO:0000256" key="3">
    <source>
        <dbReference type="ARBA" id="ARBA00020815"/>
    </source>
</evidence>
<evidence type="ECO:0000313" key="13">
    <source>
        <dbReference type="EMBL" id="CAF4115828.1"/>
    </source>
</evidence>
<dbReference type="Gene3D" id="1.10.10.10">
    <property type="entry name" value="Winged helix-like DNA-binding domain superfamily/Winged helix DNA-binding domain"/>
    <property type="match status" value="1"/>
</dbReference>
<sequence>MSATDPSVPIDVDVTRSTSGVWLVKMPKYLSQILNEYSDGSINGEIGRLVRRPAVLTGKGSTSTSAAAGVRTQDVFFCLNDQIMDKIKEKSQSKDEQLPPREHRFCLSNISDGVLRTVYTRTATPNSPLNEQIAVVGKVMQRAEVRPVENEQYMSMKRKQFETSQEPTRKAQMITKKTNVYAPKRDHEANKQREREKKLMGKRVRSSEETVLNLMFGAFAKNQYISMSSLETITQQPKNYLQQLVKKYCNYNNAGHNYELKPQFRYYSAPKEDGDDIEDDDDDDDDDDDNNNNNNANT</sequence>
<evidence type="ECO:0000256" key="4">
    <source>
        <dbReference type="ARBA" id="ARBA00023015"/>
    </source>
</evidence>
<feature type="compositionally biased region" description="Acidic residues" evidence="9">
    <location>
        <begin position="273"/>
        <end position="290"/>
    </location>
</feature>
<dbReference type="GO" id="GO:0005674">
    <property type="term" value="C:transcription factor TFIIF complex"/>
    <property type="evidence" value="ECO:0007669"/>
    <property type="project" value="InterPro"/>
</dbReference>
<dbReference type="Proteomes" id="UP000681720">
    <property type="component" value="Unassembled WGS sequence"/>
</dbReference>
<evidence type="ECO:0000256" key="7">
    <source>
        <dbReference type="ARBA" id="ARBA00023242"/>
    </source>
</evidence>
<dbReference type="GO" id="GO:0003677">
    <property type="term" value="F:DNA binding"/>
    <property type="evidence" value="ECO:0007669"/>
    <property type="project" value="UniProtKB-KW"/>
</dbReference>
<dbReference type="OrthoDB" id="26094at2759"/>
<proteinExistence type="inferred from homology"/>
<dbReference type="Proteomes" id="UP000663834">
    <property type="component" value="Unassembled WGS sequence"/>
</dbReference>
<reference evidence="11" key="1">
    <citation type="submission" date="2021-02" db="EMBL/GenBank/DDBJ databases">
        <authorList>
            <person name="Nowell W R."/>
        </authorList>
    </citation>
    <scope>NUCLEOTIDE SEQUENCE</scope>
</reference>
<feature type="region of interest" description="Disordered" evidence="9">
    <location>
        <begin position="267"/>
        <end position="298"/>
    </location>
</feature>
<evidence type="ECO:0000313" key="12">
    <source>
        <dbReference type="EMBL" id="CAF1681599.1"/>
    </source>
</evidence>
<keyword evidence="5" id="KW-0238">DNA-binding</keyword>